<dbReference type="HOGENOM" id="CLU_2608453_0_0_1"/>
<evidence type="ECO:0000256" key="1">
    <source>
        <dbReference type="SAM" id="MobiDB-lite"/>
    </source>
</evidence>
<organism evidence="2 3">
    <name type="scientific">Daphnia pulex</name>
    <name type="common">Water flea</name>
    <dbReference type="NCBI Taxonomy" id="6669"/>
    <lineage>
        <taxon>Eukaryota</taxon>
        <taxon>Metazoa</taxon>
        <taxon>Ecdysozoa</taxon>
        <taxon>Arthropoda</taxon>
        <taxon>Crustacea</taxon>
        <taxon>Branchiopoda</taxon>
        <taxon>Diplostraca</taxon>
        <taxon>Cladocera</taxon>
        <taxon>Anomopoda</taxon>
        <taxon>Daphniidae</taxon>
        <taxon>Daphnia</taxon>
    </lineage>
</organism>
<evidence type="ECO:0000313" key="3">
    <source>
        <dbReference type="Proteomes" id="UP000000305"/>
    </source>
</evidence>
<keyword evidence="3" id="KW-1185">Reference proteome</keyword>
<protein>
    <submittedName>
        <fullName evidence="2">Uncharacterized protein</fullName>
    </submittedName>
</protein>
<sequence length="79" mass="8947">MHTTAKSVDIPRGVRRIGAPTMMMSMKIWMKRPTQCILRSEIWSRSCAKQPQKQRSGDPAVRAEAPSIAFHHTDRKSLG</sequence>
<gene>
    <name evidence="2" type="ORF">DAPPUDRAFT_246922</name>
</gene>
<dbReference type="EMBL" id="GL732560">
    <property type="protein sequence ID" value="EFX77920.1"/>
    <property type="molecule type" value="Genomic_DNA"/>
</dbReference>
<reference evidence="2 3" key="1">
    <citation type="journal article" date="2011" name="Science">
        <title>The ecoresponsive genome of Daphnia pulex.</title>
        <authorList>
            <person name="Colbourne J.K."/>
            <person name="Pfrender M.E."/>
            <person name="Gilbert D."/>
            <person name="Thomas W.K."/>
            <person name="Tucker A."/>
            <person name="Oakley T.H."/>
            <person name="Tokishita S."/>
            <person name="Aerts A."/>
            <person name="Arnold G.J."/>
            <person name="Basu M.K."/>
            <person name="Bauer D.J."/>
            <person name="Caceres C.E."/>
            <person name="Carmel L."/>
            <person name="Casola C."/>
            <person name="Choi J.H."/>
            <person name="Detter J.C."/>
            <person name="Dong Q."/>
            <person name="Dusheyko S."/>
            <person name="Eads B.D."/>
            <person name="Frohlich T."/>
            <person name="Geiler-Samerotte K.A."/>
            <person name="Gerlach D."/>
            <person name="Hatcher P."/>
            <person name="Jogdeo S."/>
            <person name="Krijgsveld J."/>
            <person name="Kriventseva E.V."/>
            <person name="Kultz D."/>
            <person name="Laforsch C."/>
            <person name="Lindquist E."/>
            <person name="Lopez J."/>
            <person name="Manak J.R."/>
            <person name="Muller J."/>
            <person name="Pangilinan J."/>
            <person name="Patwardhan R.P."/>
            <person name="Pitluck S."/>
            <person name="Pritham E.J."/>
            <person name="Rechtsteiner A."/>
            <person name="Rho M."/>
            <person name="Rogozin I.B."/>
            <person name="Sakarya O."/>
            <person name="Salamov A."/>
            <person name="Schaack S."/>
            <person name="Shapiro H."/>
            <person name="Shiga Y."/>
            <person name="Skalitzky C."/>
            <person name="Smith Z."/>
            <person name="Souvorov A."/>
            <person name="Sung W."/>
            <person name="Tang Z."/>
            <person name="Tsuchiya D."/>
            <person name="Tu H."/>
            <person name="Vos H."/>
            <person name="Wang M."/>
            <person name="Wolf Y.I."/>
            <person name="Yamagata H."/>
            <person name="Yamada T."/>
            <person name="Ye Y."/>
            <person name="Shaw J.R."/>
            <person name="Andrews J."/>
            <person name="Crease T.J."/>
            <person name="Tang H."/>
            <person name="Lucas S.M."/>
            <person name="Robertson H.M."/>
            <person name="Bork P."/>
            <person name="Koonin E.V."/>
            <person name="Zdobnov E.M."/>
            <person name="Grigoriev I.V."/>
            <person name="Lynch M."/>
            <person name="Boore J.L."/>
        </authorList>
    </citation>
    <scope>NUCLEOTIDE SEQUENCE [LARGE SCALE GENOMIC DNA]</scope>
</reference>
<dbReference type="AlphaFoldDB" id="E9GRG2"/>
<dbReference type="InParanoid" id="E9GRG2"/>
<dbReference type="Proteomes" id="UP000000305">
    <property type="component" value="Unassembled WGS sequence"/>
</dbReference>
<name>E9GRG2_DAPPU</name>
<feature type="region of interest" description="Disordered" evidence="1">
    <location>
        <begin position="45"/>
        <end position="79"/>
    </location>
</feature>
<dbReference type="KEGG" id="dpx:DAPPUDRAFT_246922"/>
<evidence type="ECO:0000313" key="2">
    <source>
        <dbReference type="EMBL" id="EFX77920.1"/>
    </source>
</evidence>
<accession>E9GRG2</accession>
<proteinExistence type="predicted"/>